<dbReference type="AlphaFoldDB" id="A0A8X6XUK4"/>
<feature type="compositionally biased region" description="Basic and acidic residues" evidence="1">
    <location>
        <begin position="112"/>
        <end position="125"/>
    </location>
</feature>
<feature type="region of interest" description="Disordered" evidence="1">
    <location>
        <begin position="109"/>
        <end position="130"/>
    </location>
</feature>
<name>A0A8X6XUK4_9ARAC</name>
<evidence type="ECO:0000259" key="2">
    <source>
        <dbReference type="PROSITE" id="PS00028"/>
    </source>
</evidence>
<dbReference type="PROSITE" id="PS00028">
    <property type="entry name" value="ZINC_FINGER_C2H2_1"/>
    <property type="match status" value="1"/>
</dbReference>
<gene>
    <name evidence="3" type="ORF">TNIN_14531</name>
</gene>
<dbReference type="Proteomes" id="UP000886998">
    <property type="component" value="Unassembled WGS sequence"/>
</dbReference>
<accession>A0A8X6XUK4</accession>
<dbReference type="EMBL" id="BMAV01013052">
    <property type="protein sequence ID" value="GFY60230.1"/>
    <property type="molecule type" value="Genomic_DNA"/>
</dbReference>
<evidence type="ECO:0000256" key="1">
    <source>
        <dbReference type="SAM" id="MobiDB-lite"/>
    </source>
</evidence>
<keyword evidence="4" id="KW-1185">Reference proteome</keyword>
<evidence type="ECO:0000313" key="3">
    <source>
        <dbReference type="EMBL" id="GFY60230.1"/>
    </source>
</evidence>
<sequence length="193" mass="22679">MDRLKGEYWCDSCKLQFKHYKQFLSHKYLSHDEQELQREIDSDGEASQNFSNNFKSSCEMHIGKILVKEKIKNNERTDSSEDFYNPLFDSRDYESVQFHHGLLTESTAKPSSFERAKEQSQEPRSRCHLNPENITNERSLLLKYNQTEICRLEGNTGVNRSQSSMLSESNQLETYFGDIFELHLGDTKSYAYF</sequence>
<feature type="domain" description="C2H2-type" evidence="2">
    <location>
        <begin position="10"/>
        <end position="31"/>
    </location>
</feature>
<protein>
    <recommendedName>
        <fullName evidence="2">C2H2-type domain-containing protein</fullName>
    </recommendedName>
</protein>
<reference evidence="3" key="1">
    <citation type="submission" date="2020-08" db="EMBL/GenBank/DDBJ databases">
        <title>Multicomponent nature underlies the extraordinary mechanical properties of spider dragline silk.</title>
        <authorList>
            <person name="Kono N."/>
            <person name="Nakamura H."/>
            <person name="Mori M."/>
            <person name="Yoshida Y."/>
            <person name="Ohtoshi R."/>
            <person name="Malay A.D."/>
            <person name="Moran D.A.P."/>
            <person name="Tomita M."/>
            <person name="Numata K."/>
            <person name="Arakawa K."/>
        </authorList>
    </citation>
    <scope>NUCLEOTIDE SEQUENCE</scope>
</reference>
<evidence type="ECO:0000313" key="4">
    <source>
        <dbReference type="Proteomes" id="UP000886998"/>
    </source>
</evidence>
<comment type="caution">
    <text evidence="3">The sequence shown here is derived from an EMBL/GenBank/DDBJ whole genome shotgun (WGS) entry which is preliminary data.</text>
</comment>
<organism evidence="3 4">
    <name type="scientific">Trichonephila inaurata madagascariensis</name>
    <dbReference type="NCBI Taxonomy" id="2747483"/>
    <lineage>
        <taxon>Eukaryota</taxon>
        <taxon>Metazoa</taxon>
        <taxon>Ecdysozoa</taxon>
        <taxon>Arthropoda</taxon>
        <taxon>Chelicerata</taxon>
        <taxon>Arachnida</taxon>
        <taxon>Araneae</taxon>
        <taxon>Araneomorphae</taxon>
        <taxon>Entelegynae</taxon>
        <taxon>Araneoidea</taxon>
        <taxon>Nephilidae</taxon>
        <taxon>Trichonephila</taxon>
        <taxon>Trichonephila inaurata</taxon>
    </lineage>
</organism>
<dbReference type="OrthoDB" id="10641580at2759"/>
<dbReference type="InterPro" id="IPR013087">
    <property type="entry name" value="Znf_C2H2_type"/>
</dbReference>
<proteinExistence type="predicted"/>